<dbReference type="AlphaFoldDB" id="A0A2P2IIV2"/>
<feature type="region of interest" description="Disordered" evidence="1">
    <location>
        <begin position="1"/>
        <end position="55"/>
    </location>
</feature>
<dbReference type="EMBL" id="GGEC01000638">
    <property type="protein sequence ID" value="MBW81121.1"/>
    <property type="molecule type" value="Transcribed_RNA"/>
</dbReference>
<name>A0A2P2IIV2_RHIMU</name>
<accession>A0A2P2IIV2</accession>
<organism evidence="2">
    <name type="scientific">Rhizophora mucronata</name>
    <name type="common">Asiatic mangrove</name>
    <dbReference type="NCBI Taxonomy" id="61149"/>
    <lineage>
        <taxon>Eukaryota</taxon>
        <taxon>Viridiplantae</taxon>
        <taxon>Streptophyta</taxon>
        <taxon>Embryophyta</taxon>
        <taxon>Tracheophyta</taxon>
        <taxon>Spermatophyta</taxon>
        <taxon>Magnoliopsida</taxon>
        <taxon>eudicotyledons</taxon>
        <taxon>Gunneridae</taxon>
        <taxon>Pentapetalae</taxon>
        <taxon>rosids</taxon>
        <taxon>fabids</taxon>
        <taxon>Malpighiales</taxon>
        <taxon>Rhizophoraceae</taxon>
        <taxon>Rhizophora</taxon>
    </lineage>
</organism>
<sequence>MNSPMSTSPIDRERHKPPGQHLKGPISAPAPLFSRPTSPPLAVIRSTSSSLHSSL</sequence>
<evidence type="ECO:0000313" key="2">
    <source>
        <dbReference type="EMBL" id="MBW81121.1"/>
    </source>
</evidence>
<reference evidence="2" key="1">
    <citation type="submission" date="2018-02" db="EMBL/GenBank/DDBJ databases">
        <title>Rhizophora mucronata_Transcriptome.</title>
        <authorList>
            <person name="Meera S.P."/>
            <person name="Sreeshan A."/>
            <person name="Augustine A."/>
        </authorList>
    </citation>
    <scope>NUCLEOTIDE SEQUENCE</scope>
    <source>
        <tissue evidence="2">Leaf</tissue>
    </source>
</reference>
<feature type="compositionally biased region" description="Low complexity" evidence="1">
    <location>
        <begin position="46"/>
        <end position="55"/>
    </location>
</feature>
<proteinExistence type="predicted"/>
<protein>
    <submittedName>
        <fullName evidence="2">Phosphatase 2C family protein</fullName>
    </submittedName>
</protein>
<evidence type="ECO:0000256" key="1">
    <source>
        <dbReference type="SAM" id="MobiDB-lite"/>
    </source>
</evidence>